<keyword evidence="2" id="KW-1003">Cell membrane</keyword>
<keyword evidence="3 6" id="KW-0812">Transmembrane</keyword>
<dbReference type="Pfam" id="PF03899">
    <property type="entry name" value="ATP-synt_I"/>
    <property type="match status" value="1"/>
</dbReference>
<reference evidence="9" key="2">
    <citation type="submission" date="2018-06" db="EMBL/GenBank/DDBJ databases">
        <authorList>
            <consortium name="Pathogen Informatics"/>
            <person name="Doyle S."/>
        </authorList>
    </citation>
    <scope>NUCLEOTIDE SEQUENCE [LARGE SCALE GENOMIC DNA]</scope>
    <source>
        <strain evidence="9">NCTC12218</strain>
    </source>
</reference>
<feature type="transmembrane region" description="Helical" evidence="6">
    <location>
        <begin position="67"/>
        <end position="88"/>
    </location>
</feature>
<organism evidence="9">
    <name type="scientific">Staphylococcus schleiferi</name>
    <dbReference type="NCBI Taxonomy" id="1295"/>
    <lineage>
        <taxon>Bacteria</taxon>
        <taxon>Bacillati</taxon>
        <taxon>Bacillota</taxon>
        <taxon>Bacilli</taxon>
        <taxon>Bacillales</taxon>
        <taxon>Staphylococcaceae</taxon>
        <taxon>Staphylococcus</taxon>
    </lineage>
</organism>
<dbReference type="AlphaFoldDB" id="A0A7Z7QNH8"/>
<feature type="transmembrane region" description="Helical" evidence="6">
    <location>
        <begin position="94"/>
        <end position="114"/>
    </location>
</feature>
<dbReference type="GO" id="GO:0005886">
    <property type="term" value="C:plasma membrane"/>
    <property type="evidence" value="ECO:0007669"/>
    <property type="project" value="UniProtKB-SubCell"/>
</dbReference>
<reference evidence="8 11" key="1">
    <citation type="submission" date="2018-01" db="EMBL/GenBank/DDBJ databases">
        <title>Complete genome sequence of Staphylococcus Scheliferi isolated from human.</title>
        <authorList>
            <person name="Abouelkhair M.A."/>
            <person name="Bemis D.A."/>
            <person name="Kania S.A."/>
        </authorList>
    </citation>
    <scope>NUCLEOTIDE SEQUENCE [LARGE SCALE GENOMIC DNA]</scope>
    <source>
        <strain evidence="8 11">ATCC 43808</strain>
    </source>
</reference>
<sequence length="121" mass="13825">MNRFSKMFQPFLTYYSTILVGLLILYVFKIQPPIVLGLIVGIIASIANTCIFEYYLKRSKKTNVGHISTGSGWRFLIAILACIGWVFFQAQIHILGVLIGLMVSYVLMVFRPFIKNEKDEL</sequence>
<keyword evidence="5 6" id="KW-0472">Membrane</keyword>
<evidence type="ECO:0000256" key="4">
    <source>
        <dbReference type="ARBA" id="ARBA00022989"/>
    </source>
</evidence>
<keyword evidence="11" id="KW-1185">Reference proteome</keyword>
<comment type="subcellular location">
    <subcellularLocation>
        <location evidence="1">Cell membrane</location>
        <topology evidence="1">Multi-pass membrane protein</topology>
    </subcellularLocation>
</comment>
<protein>
    <submittedName>
        <fullName evidence="9">ATP synthase protein I2</fullName>
    </submittedName>
    <submittedName>
        <fullName evidence="8">ATP synthase subunit I</fullName>
    </submittedName>
</protein>
<dbReference type="EMBL" id="LR962863">
    <property type="protein sequence ID" value="CAD7359177.1"/>
    <property type="molecule type" value="Genomic_DNA"/>
</dbReference>
<dbReference type="EMBL" id="POVK01000029">
    <property type="protein sequence ID" value="NHA34608.1"/>
    <property type="molecule type" value="Genomic_DNA"/>
</dbReference>
<proteinExistence type="predicted"/>
<evidence type="ECO:0000256" key="3">
    <source>
        <dbReference type="ARBA" id="ARBA00022692"/>
    </source>
</evidence>
<name>A0A7Z7QNH8_STASC</name>
<evidence type="ECO:0000256" key="2">
    <source>
        <dbReference type="ARBA" id="ARBA00022475"/>
    </source>
</evidence>
<accession>A0A7Z7QNH8</accession>
<evidence type="ECO:0000313" key="7">
    <source>
        <dbReference type="EMBL" id="CAD7359177.1"/>
    </source>
</evidence>
<dbReference type="Proteomes" id="UP000264146">
    <property type="component" value="Chromosome"/>
</dbReference>
<evidence type="ECO:0000313" key="9">
    <source>
        <dbReference type="EMBL" id="SUM87793.1"/>
    </source>
</evidence>
<dbReference type="Proteomes" id="UP000572988">
    <property type="component" value="Unassembled WGS sequence"/>
</dbReference>
<gene>
    <name evidence="8" type="ORF">C1O36_08790</name>
    <name evidence="9" type="ORF">NCTC12218_00777</name>
</gene>
<dbReference type="EMBL" id="UHEF01000001">
    <property type="protein sequence ID" value="SUM87793.1"/>
    <property type="molecule type" value="Genomic_DNA"/>
</dbReference>
<dbReference type="GeneID" id="93789497"/>
<evidence type="ECO:0000256" key="1">
    <source>
        <dbReference type="ARBA" id="ARBA00004651"/>
    </source>
</evidence>
<keyword evidence="4 6" id="KW-1133">Transmembrane helix</keyword>
<dbReference type="InterPro" id="IPR005598">
    <property type="entry name" value="ATP_synth_I"/>
</dbReference>
<evidence type="ECO:0000313" key="10">
    <source>
        <dbReference type="Proteomes" id="UP000264146"/>
    </source>
</evidence>
<feature type="transmembrane region" description="Helical" evidence="6">
    <location>
        <begin position="34"/>
        <end position="55"/>
    </location>
</feature>
<dbReference type="RefSeq" id="WP_016426449.1">
    <property type="nucleotide sequence ID" value="NZ_CABKRV010000002.1"/>
</dbReference>
<evidence type="ECO:0000313" key="8">
    <source>
        <dbReference type="EMBL" id="NHA34608.1"/>
    </source>
</evidence>
<evidence type="ECO:0000313" key="11">
    <source>
        <dbReference type="Proteomes" id="UP000572988"/>
    </source>
</evidence>
<reference evidence="7 10" key="3">
    <citation type="submission" date="2020-11" db="EMBL/GenBank/DDBJ databases">
        <authorList>
            <consortium name="Pathogen Informatics"/>
        </authorList>
    </citation>
    <scope>NUCLEOTIDE SEQUENCE [LARGE SCALE GENOMIC DNA]</scope>
    <source>
        <strain evidence="7 10">NCTC12218</strain>
    </source>
</reference>
<evidence type="ECO:0000256" key="5">
    <source>
        <dbReference type="ARBA" id="ARBA00023136"/>
    </source>
</evidence>
<evidence type="ECO:0000256" key="6">
    <source>
        <dbReference type="SAM" id="Phobius"/>
    </source>
</evidence>
<feature type="transmembrane region" description="Helical" evidence="6">
    <location>
        <begin position="12"/>
        <end position="28"/>
    </location>
</feature>